<accession>A0AAD4DRC4</accession>
<dbReference type="AlphaFoldDB" id="A0AAD4DRC4"/>
<reference evidence="2" key="1">
    <citation type="journal article" date="2020" name="New Phytol.">
        <title>Comparative genomics reveals dynamic genome evolution in host specialist ectomycorrhizal fungi.</title>
        <authorList>
            <person name="Lofgren L.A."/>
            <person name="Nguyen N.H."/>
            <person name="Vilgalys R."/>
            <person name="Ruytinx J."/>
            <person name="Liao H.L."/>
            <person name="Branco S."/>
            <person name="Kuo A."/>
            <person name="LaButti K."/>
            <person name="Lipzen A."/>
            <person name="Andreopoulos W."/>
            <person name="Pangilinan J."/>
            <person name="Riley R."/>
            <person name="Hundley H."/>
            <person name="Na H."/>
            <person name="Barry K."/>
            <person name="Grigoriev I.V."/>
            <person name="Stajich J.E."/>
            <person name="Kennedy P.G."/>
        </authorList>
    </citation>
    <scope>NUCLEOTIDE SEQUENCE</scope>
    <source>
        <strain evidence="2">FC203</strain>
    </source>
</reference>
<evidence type="ECO:0000256" key="1">
    <source>
        <dbReference type="SAM" id="MobiDB-lite"/>
    </source>
</evidence>
<feature type="compositionally biased region" description="Polar residues" evidence="1">
    <location>
        <begin position="32"/>
        <end position="57"/>
    </location>
</feature>
<protein>
    <submittedName>
        <fullName evidence="2">Uncharacterized protein</fullName>
    </submittedName>
</protein>
<dbReference type="RefSeq" id="XP_041218084.1">
    <property type="nucleotide sequence ID" value="XM_041363251.1"/>
</dbReference>
<proteinExistence type="predicted"/>
<keyword evidence="3" id="KW-1185">Reference proteome</keyword>
<evidence type="ECO:0000313" key="2">
    <source>
        <dbReference type="EMBL" id="KAG1891608.1"/>
    </source>
</evidence>
<dbReference type="GeneID" id="64657549"/>
<gene>
    <name evidence="2" type="ORF">F5891DRAFT_1069752</name>
</gene>
<name>A0AAD4DRC4_9AGAM</name>
<comment type="caution">
    <text evidence="2">The sequence shown here is derived from an EMBL/GenBank/DDBJ whole genome shotgun (WGS) entry which is preliminary data.</text>
</comment>
<organism evidence="2 3">
    <name type="scientific">Suillus fuscotomentosus</name>
    <dbReference type="NCBI Taxonomy" id="1912939"/>
    <lineage>
        <taxon>Eukaryota</taxon>
        <taxon>Fungi</taxon>
        <taxon>Dikarya</taxon>
        <taxon>Basidiomycota</taxon>
        <taxon>Agaricomycotina</taxon>
        <taxon>Agaricomycetes</taxon>
        <taxon>Agaricomycetidae</taxon>
        <taxon>Boletales</taxon>
        <taxon>Suillineae</taxon>
        <taxon>Suillaceae</taxon>
        <taxon>Suillus</taxon>
    </lineage>
</organism>
<evidence type="ECO:0000313" key="3">
    <source>
        <dbReference type="Proteomes" id="UP001195769"/>
    </source>
</evidence>
<dbReference type="EMBL" id="JABBWK010000128">
    <property type="protein sequence ID" value="KAG1891608.1"/>
    <property type="molecule type" value="Genomic_DNA"/>
</dbReference>
<dbReference type="Proteomes" id="UP001195769">
    <property type="component" value="Unassembled WGS sequence"/>
</dbReference>
<sequence>MRGGILTEDDLEKYFTFGECPRTSFVVPPPSSSYDRQQPHSTTLGVGGPSLTSRCSSGPPSYDQWVYRIPEIQQVPSGSRPGLSCCTTIVDPDPMSEANLWTRMVSRPSLKRSRRPMNYDMQQDVLNIVRIDDSLSAESVTVVEIPSSMSKPASYSGNKPSTITMGACSEESIKSVQSDSPHFLGWVSEAKSDGRGEGIEKQESSNTCFLPKLRLKTAWNRLRRWTTTALRDMKSRTARLSLATRPISLAGCSDLEHDIWRYPQGKDVRGQTN</sequence>
<feature type="region of interest" description="Disordered" evidence="1">
    <location>
        <begin position="29"/>
        <end position="57"/>
    </location>
</feature>